<reference evidence="1" key="1">
    <citation type="journal article" date="2024" name="Gigascience">
        <title>Chromosome-level genome of the poultry shaft louse Menopon gallinae provides insight into the host-switching and adaptive evolution of parasitic lice.</title>
        <authorList>
            <person name="Xu Y."/>
            <person name="Ma L."/>
            <person name="Liu S."/>
            <person name="Liang Y."/>
            <person name="Liu Q."/>
            <person name="He Z."/>
            <person name="Tian L."/>
            <person name="Duan Y."/>
            <person name="Cai W."/>
            <person name="Li H."/>
            <person name="Song F."/>
        </authorList>
    </citation>
    <scope>NUCLEOTIDE SEQUENCE</scope>
    <source>
        <strain evidence="1">Cailab_2023a</strain>
    </source>
</reference>
<comment type="caution">
    <text evidence="1">The sequence shown here is derived from an EMBL/GenBank/DDBJ whole genome shotgun (WGS) entry which is preliminary data.</text>
</comment>
<name>A0AAW2HSH7_9NEOP</name>
<sequence>MSQRSLRYGPAHHSLQHYNQRLICSGTGSSTSVPDALTQRRTRMITLAKADNQDLSVFKDLNTQMYIMEQNLYLS</sequence>
<gene>
    <name evidence="1" type="ORF">PYX00_005682</name>
</gene>
<organism evidence="1">
    <name type="scientific">Menopon gallinae</name>
    <name type="common">poultry shaft louse</name>
    <dbReference type="NCBI Taxonomy" id="328185"/>
    <lineage>
        <taxon>Eukaryota</taxon>
        <taxon>Metazoa</taxon>
        <taxon>Ecdysozoa</taxon>
        <taxon>Arthropoda</taxon>
        <taxon>Hexapoda</taxon>
        <taxon>Insecta</taxon>
        <taxon>Pterygota</taxon>
        <taxon>Neoptera</taxon>
        <taxon>Paraneoptera</taxon>
        <taxon>Psocodea</taxon>
        <taxon>Troctomorpha</taxon>
        <taxon>Phthiraptera</taxon>
        <taxon>Amblycera</taxon>
        <taxon>Menoponidae</taxon>
        <taxon>Menopon</taxon>
    </lineage>
</organism>
<dbReference type="EMBL" id="JARGDH010000003">
    <property type="protein sequence ID" value="KAL0272859.1"/>
    <property type="molecule type" value="Genomic_DNA"/>
</dbReference>
<dbReference type="AlphaFoldDB" id="A0AAW2HSH7"/>
<evidence type="ECO:0000313" key="1">
    <source>
        <dbReference type="EMBL" id="KAL0272859.1"/>
    </source>
</evidence>
<proteinExistence type="predicted"/>
<protein>
    <submittedName>
        <fullName evidence="1">Uncharacterized protein</fullName>
    </submittedName>
</protein>
<accession>A0AAW2HSH7</accession>